<evidence type="ECO:0000259" key="3">
    <source>
        <dbReference type="Pfam" id="PF17678"/>
    </source>
</evidence>
<dbReference type="InterPro" id="IPR050883">
    <property type="entry name" value="PNGase"/>
</dbReference>
<dbReference type="GO" id="GO:0000224">
    <property type="term" value="F:peptide-N4-(N-acetyl-beta-glucosaminyl)asparagine amidase activity"/>
    <property type="evidence" value="ECO:0007669"/>
    <property type="project" value="TreeGrafter"/>
</dbReference>
<dbReference type="Pfam" id="PF17678">
    <property type="entry name" value="Glyco_hydro_92N"/>
    <property type="match status" value="1"/>
</dbReference>
<dbReference type="AlphaFoldDB" id="A0AAD6UAR6"/>
<dbReference type="GO" id="GO:0006516">
    <property type="term" value="P:glycoprotein catabolic process"/>
    <property type="evidence" value="ECO:0007669"/>
    <property type="project" value="TreeGrafter"/>
</dbReference>
<dbReference type="PANTHER" id="PTHR12143:SF42">
    <property type="entry name" value="PUTATIVE SUBFAMILY (AFU_ORTHOLOGUE AFUA_6G13760)-RELATED"/>
    <property type="match status" value="1"/>
</dbReference>
<organism evidence="4 5">
    <name type="scientific">Mycena belliarum</name>
    <dbReference type="NCBI Taxonomy" id="1033014"/>
    <lineage>
        <taxon>Eukaryota</taxon>
        <taxon>Fungi</taxon>
        <taxon>Dikarya</taxon>
        <taxon>Basidiomycota</taxon>
        <taxon>Agaricomycotina</taxon>
        <taxon>Agaricomycetes</taxon>
        <taxon>Agaricomycetidae</taxon>
        <taxon>Agaricales</taxon>
        <taxon>Marasmiineae</taxon>
        <taxon>Mycenaceae</taxon>
        <taxon>Mycena</taxon>
    </lineage>
</organism>
<evidence type="ECO:0000259" key="2">
    <source>
        <dbReference type="Pfam" id="PF07971"/>
    </source>
</evidence>
<name>A0AAD6UAR6_9AGAR</name>
<dbReference type="InterPro" id="IPR005887">
    <property type="entry name" value="GH92_a_mannosidase_put"/>
</dbReference>
<dbReference type="EMBL" id="JARJCN010000010">
    <property type="protein sequence ID" value="KAJ7097271.1"/>
    <property type="molecule type" value="Genomic_DNA"/>
</dbReference>
<dbReference type="SUPFAM" id="SSF48208">
    <property type="entry name" value="Six-hairpin glycosidases"/>
    <property type="match status" value="1"/>
</dbReference>
<dbReference type="GO" id="GO:0005829">
    <property type="term" value="C:cytosol"/>
    <property type="evidence" value="ECO:0007669"/>
    <property type="project" value="TreeGrafter"/>
</dbReference>
<dbReference type="Pfam" id="PF07971">
    <property type="entry name" value="Glyco_hydro_92"/>
    <property type="match status" value="2"/>
</dbReference>
<reference evidence="4" key="1">
    <citation type="submission" date="2023-03" db="EMBL/GenBank/DDBJ databases">
        <title>Massive genome expansion in bonnet fungi (Mycena s.s.) driven by repeated elements and novel gene families across ecological guilds.</title>
        <authorList>
            <consortium name="Lawrence Berkeley National Laboratory"/>
            <person name="Harder C.B."/>
            <person name="Miyauchi S."/>
            <person name="Viragh M."/>
            <person name="Kuo A."/>
            <person name="Thoen E."/>
            <person name="Andreopoulos B."/>
            <person name="Lu D."/>
            <person name="Skrede I."/>
            <person name="Drula E."/>
            <person name="Henrissat B."/>
            <person name="Morin E."/>
            <person name="Kohler A."/>
            <person name="Barry K."/>
            <person name="LaButti K."/>
            <person name="Morin E."/>
            <person name="Salamov A."/>
            <person name="Lipzen A."/>
            <person name="Mereny Z."/>
            <person name="Hegedus B."/>
            <person name="Baldrian P."/>
            <person name="Stursova M."/>
            <person name="Weitz H."/>
            <person name="Taylor A."/>
            <person name="Grigoriev I.V."/>
            <person name="Nagy L.G."/>
            <person name="Martin F."/>
            <person name="Kauserud H."/>
        </authorList>
    </citation>
    <scope>NUCLEOTIDE SEQUENCE</scope>
    <source>
        <strain evidence="4">CBHHK173m</strain>
    </source>
</reference>
<feature type="domain" description="Glycosyl hydrolase family 92" evidence="2">
    <location>
        <begin position="341"/>
        <end position="749"/>
    </location>
</feature>
<dbReference type="FunFam" id="1.20.1050.60:FF:000002">
    <property type="entry name" value="Glycosyl hydrolase family 92"/>
    <property type="match status" value="1"/>
</dbReference>
<dbReference type="InterPro" id="IPR008928">
    <property type="entry name" value="6-hairpin_glycosidase_sf"/>
</dbReference>
<dbReference type="Gene3D" id="3.30.2080.10">
    <property type="entry name" value="GH92 mannosidase domain"/>
    <property type="match status" value="2"/>
</dbReference>
<evidence type="ECO:0000313" key="5">
    <source>
        <dbReference type="Proteomes" id="UP001222325"/>
    </source>
</evidence>
<dbReference type="InterPro" id="IPR012939">
    <property type="entry name" value="Glyco_hydro_92"/>
</dbReference>
<dbReference type="Gene3D" id="2.70.98.10">
    <property type="match status" value="1"/>
</dbReference>
<dbReference type="Proteomes" id="UP001222325">
    <property type="component" value="Unassembled WGS sequence"/>
</dbReference>
<dbReference type="PANTHER" id="PTHR12143">
    <property type="entry name" value="PEPTIDE N-GLYCANASE PNGASE -RELATED"/>
    <property type="match status" value="1"/>
</dbReference>
<gene>
    <name evidence="4" type="ORF">B0H15DRAFT_35827</name>
</gene>
<dbReference type="InterPro" id="IPR014718">
    <property type="entry name" value="GH-type_carb-bd"/>
</dbReference>
<dbReference type="Gene3D" id="1.20.1610.10">
    <property type="entry name" value="alpha-1,2-mannosidases domains"/>
    <property type="match status" value="1"/>
</dbReference>
<keyword evidence="5" id="KW-1185">Reference proteome</keyword>
<dbReference type="GO" id="GO:0005975">
    <property type="term" value="P:carbohydrate metabolic process"/>
    <property type="evidence" value="ECO:0007669"/>
    <property type="project" value="InterPro"/>
</dbReference>
<proteinExistence type="predicted"/>
<keyword evidence="1" id="KW-0472">Membrane</keyword>
<keyword evidence="1" id="KW-0812">Transmembrane</keyword>
<sequence length="869" mass="93589">MHWLPARPRSPAYVPVDPLVHSRMKTRAVAVAVAAAAFAGSIAVLAVAARLVVVSKHHGGGPSASAGVHASASAGAHPRDPAQYVDPLIGTLNGGHVFAGATLPWGSVKAGPDSLSRDNQAGYVSDGTPISGISQLHDDGTGGSSSLGQWPFLPYTEAQCPGNNLTKCKVDYEQRGIAHGEPTASPGYFGLPLNNGVLAEVTVTEHVVLHRYTYPKDSEQLLFLLDATRDLSGRYQGGGRATITPNPATGGTRITGTGTFIPSFGQGTFAVYYCFDSPRAFMQGEWFQTSGRVEYTGLDSTVAFAVDIASHAPAGVLMGFAPGSASTLNVRMGISWTSTAKACAYGEEEIPDIEAFEDVRAAARAKWNEVLSTVEVDNTGVSNESQVLFWTSLYRSYISPNNITGDNPLWNSTEPYWDSFYCIWDTFRTVHPLYAITAPTAQAEIVRALIDIYRHEGFLPDCRMSVLKGFSQGGSNADSLLSDSFVKGITAGIDWEVGLAAMAQDAAAPGDFLVEGRGGIAARAQHGFIPVGDTADNPPNHAPDTRSASRLLEYAYNDFSIALVAHGLNKSAANVTHYLNQSADWFNIWNPNATHAGYTGFIQPRRVDGSWYTGWPDTDGVFRPDHCSPVYGHDDCYLSPSGGEFYEASSWEYSWYVPHDMARLVAAMGGPATFSSRLDAFFDNRFHDMGDEPGFLPTYLYNYVGQPAKTVDRVDAMLAQYYNTSVNGLPGNDDSGSMGAYAVWSHLGVLLILPYRYRSAERHYTGFFPVAGQDTYLLNRPYFPKITIRNQATGAVATIVASGLSAENKYIQSATLNGAAYTKNWISHSLFTSGGTLMLVMGASRSSEWGTREADLPMSLSTGGFGFMY</sequence>
<dbReference type="Gene3D" id="1.20.1050.60">
    <property type="entry name" value="alpha-1,2-mannosidase"/>
    <property type="match status" value="1"/>
</dbReference>
<evidence type="ECO:0000313" key="4">
    <source>
        <dbReference type="EMBL" id="KAJ7097271.1"/>
    </source>
</evidence>
<dbReference type="InterPro" id="IPR041371">
    <property type="entry name" value="GH92_N"/>
</dbReference>
<protein>
    <submittedName>
        <fullName evidence="4">Alpha-1,2-mannosidase, putative subfamily</fullName>
    </submittedName>
</protein>
<dbReference type="GO" id="GO:0030246">
    <property type="term" value="F:carbohydrate binding"/>
    <property type="evidence" value="ECO:0007669"/>
    <property type="project" value="InterPro"/>
</dbReference>
<dbReference type="GO" id="GO:0005634">
    <property type="term" value="C:nucleus"/>
    <property type="evidence" value="ECO:0007669"/>
    <property type="project" value="TreeGrafter"/>
</dbReference>
<keyword evidence="1" id="KW-1133">Transmembrane helix</keyword>
<accession>A0AAD6UAR6</accession>
<feature type="transmembrane region" description="Helical" evidence="1">
    <location>
        <begin position="28"/>
        <end position="53"/>
    </location>
</feature>
<feature type="domain" description="Glycosyl hydrolase family 92 N-terminal" evidence="3">
    <location>
        <begin position="84"/>
        <end position="335"/>
    </location>
</feature>
<feature type="domain" description="Glycosyl hydrolase family 92" evidence="2">
    <location>
        <begin position="765"/>
        <end position="842"/>
    </location>
</feature>
<evidence type="ECO:0000256" key="1">
    <source>
        <dbReference type="SAM" id="Phobius"/>
    </source>
</evidence>
<dbReference type="NCBIfam" id="TIGR01180">
    <property type="entry name" value="aman2_put"/>
    <property type="match status" value="1"/>
</dbReference>
<comment type="caution">
    <text evidence="4">The sequence shown here is derived from an EMBL/GenBank/DDBJ whole genome shotgun (WGS) entry which is preliminary data.</text>
</comment>